<keyword evidence="1" id="KW-0812">Transmembrane</keyword>
<keyword evidence="1" id="KW-0472">Membrane</keyword>
<dbReference type="RefSeq" id="WP_173273866.1">
    <property type="nucleotide sequence ID" value="NZ_JABMKV010000005.1"/>
</dbReference>
<keyword evidence="1" id="KW-1133">Transmembrane helix</keyword>
<keyword evidence="4" id="KW-1185">Reference proteome</keyword>
<reference evidence="3 4" key="1">
    <citation type="submission" date="2020-05" db="EMBL/GenBank/DDBJ databases">
        <title>Description of Pedobacter foliorum sp. nov.</title>
        <authorList>
            <person name="Qi S."/>
            <person name="Carlier A."/>
            <person name="Cnockaert M."/>
            <person name="Vandamme P."/>
        </authorList>
    </citation>
    <scope>NUCLEOTIDE SEQUENCE [LARGE SCALE GENOMIC DNA]</scope>
    <source>
        <strain evidence="3 4">LMG 31300</strain>
    </source>
</reference>
<feature type="chain" id="PRO_5045932648" evidence="2">
    <location>
        <begin position="21"/>
        <end position="121"/>
    </location>
</feature>
<protein>
    <submittedName>
        <fullName evidence="3">Uncharacterized protein</fullName>
    </submittedName>
</protein>
<evidence type="ECO:0000256" key="1">
    <source>
        <dbReference type="SAM" id="Phobius"/>
    </source>
</evidence>
<sequence length="121" mass="14212">MRFFIAFLMVSCFYLSTAKAMDNSAIEIVQKSNKKTTLILDKVNVLAKKEISSLRKEPFSEHVNRIHHTIQQPTFISTIGFLYSYLMILFAPIQSIKKFKGKVNYSYQFIFNCLFPKHTFW</sequence>
<comment type="caution">
    <text evidence="3">The sequence shown here is derived from an EMBL/GenBank/DDBJ whole genome shotgun (WGS) entry which is preliminary data.</text>
</comment>
<dbReference type="EMBL" id="JABMKV010000005">
    <property type="protein sequence ID" value="NQX33092.1"/>
    <property type="molecule type" value="Genomic_DNA"/>
</dbReference>
<dbReference type="Proteomes" id="UP000762110">
    <property type="component" value="Unassembled WGS sequence"/>
</dbReference>
<organism evidence="3 4">
    <name type="scientific">Pedobacter boryungensis</name>
    <dbReference type="NCBI Taxonomy" id="869962"/>
    <lineage>
        <taxon>Bacteria</taxon>
        <taxon>Pseudomonadati</taxon>
        <taxon>Bacteroidota</taxon>
        <taxon>Sphingobacteriia</taxon>
        <taxon>Sphingobacteriales</taxon>
        <taxon>Sphingobacteriaceae</taxon>
        <taxon>Pedobacter</taxon>
    </lineage>
</organism>
<accession>A0ABX2DG53</accession>
<evidence type="ECO:0000313" key="4">
    <source>
        <dbReference type="Proteomes" id="UP000762110"/>
    </source>
</evidence>
<feature type="signal peptide" evidence="2">
    <location>
        <begin position="1"/>
        <end position="20"/>
    </location>
</feature>
<evidence type="ECO:0000313" key="3">
    <source>
        <dbReference type="EMBL" id="NQX33092.1"/>
    </source>
</evidence>
<name>A0ABX2DG53_9SPHI</name>
<feature type="transmembrane region" description="Helical" evidence="1">
    <location>
        <begin position="74"/>
        <end position="93"/>
    </location>
</feature>
<gene>
    <name evidence="3" type="ORF">HQN85_15245</name>
</gene>
<evidence type="ECO:0000256" key="2">
    <source>
        <dbReference type="SAM" id="SignalP"/>
    </source>
</evidence>
<keyword evidence="2" id="KW-0732">Signal</keyword>
<proteinExistence type="predicted"/>